<evidence type="ECO:0000313" key="4">
    <source>
        <dbReference type="Proteomes" id="UP001295794"/>
    </source>
</evidence>
<dbReference type="Gene3D" id="1.10.287.110">
    <property type="entry name" value="DnaJ domain"/>
    <property type="match status" value="1"/>
</dbReference>
<evidence type="ECO:0000259" key="1">
    <source>
        <dbReference type="PROSITE" id="PS50076"/>
    </source>
</evidence>
<organism evidence="2 4">
    <name type="scientific">Mycena citricolor</name>
    <dbReference type="NCBI Taxonomy" id="2018698"/>
    <lineage>
        <taxon>Eukaryota</taxon>
        <taxon>Fungi</taxon>
        <taxon>Dikarya</taxon>
        <taxon>Basidiomycota</taxon>
        <taxon>Agaricomycotina</taxon>
        <taxon>Agaricomycetes</taxon>
        <taxon>Agaricomycetidae</taxon>
        <taxon>Agaricales</taxon>
        <taxon>Marasmiineae</taxon>
        <taxon>Mycenaceae</taxon>
        <taxon>Mycena</taxon>
    </lineage>
</organism>
<evidence type="ECO:0000313" key="2">
    <source>
        <dbReference type="EMBL" id="CAK5265336.1"/>
    </source>
</evidence>
<keyword evidence="4" id="KW-1185">Reference proteome</keyword>
<protein>
    <recommendedName>
        <fullName evidence="1">J domain-containing protein</fullName>
    </recommendedName>
</protein>
<dbReference type="InterPro" id="IPR036869">
    <property type="entry name" value="J_dom_sf"/>
</dbReference>
<reference evidence="2" key="1">
    <citation type="submission" date="2023-11" db="EMBL/GenBank/DDBJ databases">
        <authorList>
            <person name="De Vega J J."/>
            <person name="De Vega J J."/>
        </authorList>
    </citation>
    <scope>NUCLEOTIDE SEQUENCE</scope>
</reference>
<name>A0AAD2GXA5_9AGAR</name>
<dbReference type="CDD" id="cd06257">
    <property type="entry name" value="DnaJ"/>
    <property type="match status" value="1"/>
</dbReference>
<dbReference type="AlphaFoldDB" id="A0AAD2GXA5"/>
<accession>A0AAD2GXA5</accession>
<dbReference type="InterPro" id="IPR001623">
    <property type="entry name" value="DnaJ_domain"/>
</dbReference>
<proteinExistence type="predicted"/>
<dbReference type="Proteomes" id="UP001295794">
    <property type="component" value="Unassembled WGS sequence"/>
</dbReference>
<dbReference type="InterPro" id="IPR050817">
    <property type="entry name" value="DjlA_DnaK_co-chaperone"/>
</dbReference>
<dbReference type="EMBL" id="CAVNYO010000444">
    <property type="protein sequence ID" value="CAK5281474.1"/>
    <property type="molecule type" value="Genomic_DNA"/>
</dbReference>
<dbReference type="PROSITE" id="PS50076">
    <property type="entry name" value="DNAJ_2"/>
    <property type="match status" value="1"/>
</dbReference>
<sequence length="196" mass="21666">MLLSGFRPVLRLPRLHTRQFALKEPSLAFPTRPNPLPHQIFHLPRNASPAEVKARYFELVRIYHPDKADPSVSSADAHARFRAITAAYNALRDPSPQSLEGESGAPTLRARALYKRNRNLYSGNELADDGWKDKMIFVGVLMVGKCAGVVLFAVQSASTRRSIITESITANRPPGVAQHDARLSEEVRLSADKTAA</sequence>
<dbReference type="Pfam" id="PF00226">
    <property type="entry name" value="DnaJ"/>
    <property type="match status" value="1"/>
</dbReference>
<comment type="caution">
    <text evidence="2">The sequence shown here is derived from an EMBL/GenBank/DDBJ whole genome shotgun (WGS) entry which is preliminary data.</text>
</comment>
<dbReference type="EMBL" id="CAVNYO010000086">
    <property type="protein sequence ID" value="CAK5265336.1"/>
    <property type="molecule type" value="Genomic_DNA"/>
</dbReference>
<evidence type="ECO:0000313" key="3">
    <source>
        <dbReference type="EMBL" id="CAK5281474.1"/>
    </source>
</evidence>
<dbReference type="PANTHER" id="PTHR24074">
    <property type="entry name" value="CO-CHAPERONE PROTEIN DJLA"/>
    <property type="match status" value="1"/>
</dbReference>
<gene>
    <name evidence="3" type="ORF">MYCIT1_LOCUS32616</name>
    <name evidence="2" type="ORF">MYCIT1_LOCUS6236</name>
</gene>
<dbReference type="PRINTS" id="PR00625">
    <property type="entry name" value="JDOMAIN"/>
</dbReference>
<feature type="domain" description="J" evidence="1">
    <location>
        <begin position="36"/>
        <end position="118"/>
    </location>
</feature>
<dbReference type="SMART" id="SM00271">
    <property type="entry name" value="DnaJ"/>
    <property type="match status" value="1"/>
</dbReference>
<dbReference type="SUPFAM" id="SSF46565">
    <property type="entry name" value="Chaperone J-domain"/>
    <property type="match status" value="1"/>
</dbReference>